<evidence type="ECO:0000313" key="11">
    <source>
        <dbReference type="Proteomes" id="UP000806542"/>
    </source>
</evidence>
<evidence type="ECO:0000256" key="1">
    <source>
        <dbReference type="ARBA" id="ARBA00008258"/>
    </source>
</evidence>
<dbReference type="GO" id="GO:0004825">
    <property type="term" value="F:methionine-tRNA ligase activity"/>
    <property type="evidence" value="ECO:0007669"/>
    <property type="project" value="UniProtKB-EC"/>
</dbReference>
<dbReference type="SUPFAM" id="SSF47323">
    <property type="entry name" value="Anticodon-binding domain of a subclass of class I aminoacyl-tRNA synthetases"/>
    <property type="match status" value="1"/>
</dbReference>
<proteinExistence type="inferred from homology"/>
<keyword evidence="3 8" id="KW-0547">Nucleotide-binding</keyword>
<dbReference type="AlphaFoldDB" id="A0A9D5R894"/>
<organism evidence="10 11">
    <name type="scientific">Ructibacterium gallinarum</name>
    <dbReference type="NCBI Taxonomy" id="2779355"/>
    <lineage>
        <taxon>Bacteria</taxon>
        <taxon>Bacillati</taxon>
        <taxon>Bacillota</taxon>
        <taxon>Clostridia</taxon>
        <taxon>Eubacteriales</taxon>
        <taxon>Oscillospiraceae</taxon>
        <taxon>Ructibacterium</taxon>
    </lineage>
</organism>
<dbReference type="InterPro" id="IPR009080">
    <property type="entry name" value="tRNAsynth_Ia_anticodon-bd"/>
</dbReference>
<dbReference type="Pfam" id="PF09334">
    <property type="entry name" value="tRNA-synt_1g"/>
    <property type="match status" value="2"/>
</dbReference>
<dbReference type="Gene3D" id="3.40.50.620">
    <property type="entry name" value="HUPs"/>
    <property type="match status" value="2"/>
</dbReference>
<dbReference type="InterPro" id="IPR023458">
    <property type="entry name" value="Met-tRNA_ligase_1"/>
</dbReference>
<dbReference type="InterPro" id="IPR029038">
    <property type="entry name" value="MetRS_Zn"/>
</dbReference>
<evidence type="ECO:0000313" key="10">
    <source>
        <dbReference type="EMBL" id="MBE5040181.1"/>
    </source>
</evidence>
<feature type="domain" description="Methionyl/Leucyl tRNA synthetase" evidence="9">
    <location>
        <begin position="328"/>
        <end position="479"/>
    </location>
</feature>
<evidence type="ECO:0000256" key="5">
    <source>
        <dbReference type="ARBA" id="ARBA00022917"/>
    </source>
</evidence>
<dbReference type="GO" id="GO:0006431">
    <property type="term" value="P:methionyl-tRNA aminoacylation"/>
    <property type="evidence" value="ECO:0007669"/>
    <property type="project" value="TreeGrafter"/>
</dbReference>
<protein>
    <submittedName>
        <fullName evidence="10">Class I tRNA ligase family protein</fullName>
    </submittedName>
</protein>
<dbReference type="InterPro" id="IPR015413">
    <property type="entry name" value="Methionyl/Leucyl_tRNA_Synth"/>
</dbReference>
<feature type="domain" description="Methionyl/Leucyl tRNA synthetase" evidence="9">
    <location>
        <begin position="32"/>
        <end position="263"/>
    </location>
</feature>
<evidence type="ECO:0000256" key="2">
    <source>
        <dbReference type="ARBA" id="ARBA00022598"/>
    </source>
</evidence>
<dbReference type="SUPFAM" id="SSF52374">
    <property type="entry name" value="Nucleotidylyl transferase"/>
    <property type="match status" value="1"/>
</dbReference>
<dbReference type="EMBL" id="JADCKB010000012">
    <property type="protein sequence ID" value="MBE5040181.1"/>
    <property type="molecule type" value="Genomic_DNA"/>
</dbReference>
<keyword evidence="4 8" id="KW-0067">ATP-binding</keyword>
<dbReference type="Gene3D" id="1.10.730.10">
    <property type="entry name" value="Isoleucyl-tRNA Synthetase, Domain 1"/>
    <property type="match status" value="1"/>
</dbReference>
<keyword evidence="6 8" id="KW-0030">Aminoacyl-tRNA synthetase</keyword>
<dbReference type="Proteomes" id="UP000806542">
    <property type="component" value="Unassembled WGS sequence"/>
</dbReference>
<sequence length="678" mass="78037">MGKENKPDNRPFRREKENILEMPRPSFPKRAVITGGMPYGNKTLHFGHVGGVFVQADVLARFLRDRIGKENVIFVSGTDCYGSPIVESYRSLCEKGEFSGSIEDFVRKNHESQKQTLKEYNISLNLFAASGLDEAKVEHKKLTDILMQMWYENGYLEKMVTRQFYDAKAGQFLNGRQVVGKCPVENCNSDKGYADECSMGHQYMPEELIDPKSTLTGETPEMRDVTNWYIDLTRFQKLMEEYVEDISGRENVRPLVANTIREFMTPPMVYIKNELYEDYEKIKDQMPAHTLNTAANKTSFSLEFQNLKERDAAREVLNQHDIRFRAGKTLVPFRLTGNIAWGVPAPVIEGEEGLTIWVWPESLWAPISFTRTYLKQQGFDEEEWKKFWCSEDAEVFQFIGQDNIYFYGIAEMVMFMATQGKGPLSVHPKDGQLTLPTLVANNHILFLNKKASSSGAVKPPMAEELLDYYTAEQLRAHFLGLGLGLKSVSFQPKPLNPTAGEKDADPVLKEGKLLSNVFNRVARSCFYTAQKYNNGMLPLGEISEEVLKEGKETILKYERYMYRFEFHSVMSLMDTYIRNANKYWAKHIAEADKADDNEARQQVLRDVFHMVRVAAVLMHPIAPEGTELLLDYLGFGEEFWDWNRIFDTLYDFCGGQEHQLKFLEPRFDFFPMHQSQIG</sequence>
<name>A0A9D5R894_9FIRM</name>
<dbReference type="InterPro" id="IPR014729">
    <property type="entry name" value="Rossmann-like_a/b/a_fold"/>
</dbReference>
<dbReference type="GO" id="GO:0005829">
    <property type="term" value="C:cytosol"/>
    <property type="evidence" value="ECO:0007669"/>
    <property type="project" value="TreeGrafter"/>
</dbReference>
<gene>
    <name evidence="10" type="ORF">INF28_06875</name>
</gene>
<reference evidence="10" key="1">
    <citation type="submission" date="2020-10" db="EMBL/GenBank/DDBJ databases">
        <title>ChiBAC.</title>
        <authorList>
            <person name="Zenner C."/>
            <person name="Hitch T.C.A."/>
            <person name="Clavel T."/>
        </authorList>
    </citation>
    <scope>NUCLEOTIDE SEQUENCE</scope>
    <source>
        <strain evidence="10">DSM 107454</strain>
    </source>
</reference>
<comment type="similarity">
    <text evidence="1">Belongs to the class-I aminoacyl-tRNA synthetase family. MetG type 1 subfamily.</text>
</comment>
<evidence type="ECO:0000256" key="6">
    <source>
        <dbReference type="ARBA" id="ARBA00023146"/>
    </source>
</evidence>
<dbReference type="PANTHER" id="PTHR45765">
    <property type="entry name" value="METHIONINE--TRNA LIGASE"/>
    <property type="match status" value="1"/>
</dbReference>
<evidence type="ECO:0000256" key="4">
    <source>
        <dbReference type="ARBA" id="ARBA00022840"/>
    </source>
</evidence>
<dbReference type="Gene3D" id="2.20.28.20">
    <property type="entry name" value="Methionyl-tRNA synthetase, Zn-domain"/>
    <property type="match status" value="1"/>
</dbReference>
<comment type="caution">
    <text evidence="10">The sequence shown here is derived from an EMBL/GenBank/DDBJ whole genome shotgun (WGS) entry which is preliminary data.</text>
</comment>
<evidence type="ECO:0000256" key="7">
    <source>
        <dbReference type="ARBA" id="ARBA00047364"/>
    </source>
</evidence>
<evidence type="ECO:0000256" key="3">
    <source>
        <dbReference type="ARBA" id="ARBA00022741"/>
    </source>
</evidence>
<dbReference type="GO" id="GO:0005524">
    <property type="term" value="F:ATP binding"/>
    <property type="evidence" value="ECO:0007669"/>
    <property type="project" value="UniProtKB-KW"/>
</dbReference>
<comment type="catalytic activity">
    <reaction evidence="7">
        <text>tRNA(Met) + L-methionine + ATP = L-methionyl-tRNA(Met) + AMP + diphosphate</text>
        <dbReference type="Rhea" id="RHEA:13481"/>
        <dbReference type="Rhea" id="RHEA-COMP:9667"/>
        <dbReference type="Rhea" id="RHEA-COMP:9698"/>
        <dbReference type="ChEBI" id="CHEBI:30616"/>
        <dbReference type="ChEBI" id="CHEBI:33019"/>
        <dbReference type="ChEBI" id="CHEBI:57844"/>
        <dbReference type="ChEBI" id="CHEBI:78442"/>
        <dbReference type="ChEBI" id="CHEBI:78530"/>
        <dbReference type="ChEBI" id="CHEBI:456215"/>
        <dbReference type="EC" id="6.1.1.10"/>
    </reaction>
</comment>
<dbReference type="PANTHER" id="PTHR45765:SF1">
    <property type="entry name" value="METHIONINE--TRNA LIGASE, CYTOPLASMIC"/>
    <property type="match status" value="1"/>
</dbReference>
<accession>A0A9D5R894</accession>
<keyword evidence="5 8" id="KW-0648">Protein biosynthesis</keyword>
<dbReference type="RefSeq" id="WP_226392731.1">
    <property type="nucleotide sequence ID" value="NZ_JADCKB010000012.1"/>
</dbReference>
<evidence type="ECO:0000256" key="8">
    <source>
        <dbReference type="RuleBase" id="RU363039"/>
    </source>
</evidence>
<keyword evidence="11" id="KW-1185">Reference proteome</keyword>
<evidence type="ECO:0000259" key="9">
    <source>
        <dbReference type="Pfam" id="PF09334"/>
    </source>
</evidence>
<keyword evidence="2 8" id="KW-0436">Ligase</keyword>